<keyword evidence="4" id="KW-1185">Reference proteome</keyword>
<dbReference type="GeneID" id="70290176"/>
<feature type="domain" description="F-box" evidence="2">
    <location>
        <begin position="1"/>
        <end position="47"/>
    </location>
</feature>
<evidence type="ECO:0000259" key="2">
    <source>
        <dbReference type="PROSITE" id="PS50181"/>
    </source>
</evidence>
<evidence type="ECO:0000256" key="1">
    <source>
        <dbReference type="SAM" id="MobiDB-lite"/>
    </source>
</evidence>
<dbReference type="OrthoDB" id="5359231at2759"/>
<proteinExistence type="predicted"/>
<dbReference type="InterPro" id="IPR036047">
    <property type="entry name" value="F-box-like_dom_sf"/>
</dbReference>
<gene>
    <name evidence="3" type="ORF">F5Z01DRAFT_356854</name>
</gene>
<feature type="region of interest" description="Disordered" evidence="1">
    <location>
        <begin position="506"/>
        <end position="526"/>
    </location>
</feature>
<dbReference type="EMBL" id="MU251275">
    <property type="protein sequence ID" value="KAG9250693.1"/>
    <property type="molecule type" value="Genomic_DNA"/>
</dbReference>
<dbReference type="AlphaFoldDB" id="A0A9P8CKT6"/>
<dbReference type="InterPro" id="IPR001810">
    <property type="entry name" value="F-box_dom"/>
</dbReference>
<evidence type="ECO:0000313" key="3">
    <source>
        <dbReference type="EMBL" id="KAG9250693.1"/>
    </source>
</evidence>
<comment type="caution">
    <text evidence="3">The sequence shown here is derived from an EMBL/GenBank/DDBJ whole genome shotgun (WGS) entry which is preliminary data.</text>
</comment>
<dbReference type="SUPFAM" id="SSF81383">
    <property type="entry name" value="F-box domain"/>
    <property type="match status" value="1"/>
</dbReference>
<accession>A0A9P8CKT6</accession>
<dbReference type="PROSITE" id="PS50181">
    <property type="entry name" value="FBOX"/>
    <property type="match status" value="1"/>
</dbReference>
<reference evidence="3" key="1">
    <citation type="journal article" date="2021" name="IMA Fungus">
        <title>Genomic characterization of three marine fungi, including Emericellopsis atlantica sp. nov. with signatures of a generalist lifestyle and marine biomass degradation.</title>
        <authorList>
            <person name="Hagestad O.C."/>
            <person name="Hou L."/>
            <person name="Andersen J.H."/>
            <person name="Hansen E.H."/>
            <person name="Altermark B."/>
            <person name="Li C."/>
            <person name="Kuhnert E."/>
            <person name="Cox R.J."/>
            <person name="Crous P.W."/>
            <person name="Spatafora J.W."/>
            <person name="Lail K."/>
            <person name="Amirebrahimi M."/>
            <person name="Lipzen A."/>
            <person name="Pangilinan J."/>
            <person name="Andreopoulos W."/>
            <person name="Hayes R.D."/>
            <person name="Ng V."/>
            <person name="Grigoriev I.V."/>
            <person name="Jackson S.A."/>
            <person name="Sutton T.D.S."/>
            <person name="Dobson A.D.W."/>
            <person name="Rama T."/>
        </authorList>
    </citation>
    <scope>NUCLEOTIDE SEQUENCE</scope>
    <source>
        <strain evidence="3">TS7</strain>
    </source>
</reference>
<sequence length="539" mass="60764">MSLVLLPQELLLTALDSLDIEDQWSLGLTCKQLFSRIAYSDQCCRQLLGNTLRYSEDFRRAVASGAYAHTWRCLVKRRRAVRDAKPYQVALVNVPGSFTLSNDALISCRGRWVHVLLFDSSGSRNLRLDAFALLKQALPSIPCCKVDKVNVLHQAYGIVTLLYQLGDSEMLILFCDPAKSIILGYRSFFDFMSLFVRNDSKYLYCGHFRSEDDSGPRWKVQCYILAERRWLNTVQLGPHFAGCDPDKTVCFEIFDGHLYGATSRSVYLGPYTYNVTQGQYRCVQVIARDSLHVKEVGGNFKGGRLPVLCEFDRIMLNRDEKTGAVFFQMCRMSMSSEFSLDWSYKQFICPGSASASDDFDLLSWSPPPPIVKGSYSQGYDATSGDLIASQYDTASSVSIDLIRRPVNASRRGLILRAQRIVERPRTKHDPANEVTLDKADMLSICCPWLKIWKESLPAHHTNSLYATHTTKHAWNGKVFAMEYWADESSCTSVLIMSFDPSIRIKATPRRQGQPARGIGGGSSWARQCDFPTTSNCSLT</sequence>
<organism evidence="3 4">
    <name type="scientific">Emericellopsis atlantica</name>
    <dbReference type="NCBI Taxonomy" id="2614577"/>
    <lineage>
        <taxon>Eukaryota</taxon>
        <taxon>Fungi</taxon>
        <taxon>Dikarya</taxon>
        <taxon>Ascomycota</taxon>
        <taxon>Pezizomycotina</taxon>
        <taxon>Sordariomycetes</taxon>
        <taxon>Hypocreomycetidae</taxon>
        <taxon>Hypocreales</taxon>
        <taxon>Bionectriaceae</taxon>
        <taxon>Emericellopsis</taxon>
    </lineage>
</organism>
<dbReference type="RefSeq" id="XP_046114617.1">
    <property type="nucleotide sequence ID" value="XM_046259273.1"/>
</dbReference>
<evidence type="ECO:0000313" key="4">
    <source>
        <dbReference type="Proteomes" id="UP000887229"/>
    </source>
</evidence>
<protein>
    <recommendedName>
        <fullName evidence="2">F-box domain-containing protein</fullName>
    </recommendedName>
</protein>
<name>A0A9P8CKT6_9HYPO</name>
<dbReference type="Proteomes" id="UP000887229">
    <property type="component" value="Unassembled WGS sequence"/>
</dbReference>